<keyword evidence="4 9" id="KW-0694">RNA-binding</keyword>
<keyword evidence="5 9" id="KW-0539">Nucleus</keyword>
<comment type="similarity">
    <text evidence="7 9">Belongs to the GAR1 family.</text>
</comment>
<dbReference type="GO" id="GO:0031429">
    <property type="term" value="C:box H/ACA snoRNP complex"/>
    <property type="evidence" value="ECO:0007669"/>
    <property type="project" value="TreeGrafter"/>
</dbReference>
<comment type="function">
    <text evidence="9">Required for ribosome biogenesis. Part of a complex which catalyzes pseudouridylation of rRNA. This involves the isomerization of uridine such that the ribose is subsequently attached to C5, instead of the normal N1. Pseudouridine ("psi") residues may serve to stabilize the conformation of rRNAs.</text>
</comment>
<accession>A0A9P0ZMI0</accession>
<name>A0A9P0ZMI0_CUSEU</name>
<keyword evidence="11" id="KW-1185">Reference proteome</keyword>
<evidence type="ECO:0000256" key="3">
    <source>
        <dbReference type="ARBA" id="ARBA00022552"/>
    </source>
</evidence>
<dbReference type="GO" id="GO:0034513">
    <property type="term" value="F:box H/ACA snoRNA binding"/>
    <property type="evidence" value="ECO:0007669"/>
    <property type="project" value="TreeGrafter"/>
</dbReference>
<dbReference type="PANTHER" id="PTHR23237:SF6">
    <property type="entry name" value="H_ACA RIBONUCLEOPROTEIN COMPLEX SUBUNIT 1"/>
    <property type="match status" value="1"/>
</dbReference>
<evidence type="ECO:0000256" key="6">
    <source>
        <dbReference type="ARBA" id="ARBA00023274"/>
    </source>
</evidence>
<reference evidence="10" key="1">
    <citation type="submission" date="2022-07" db="EMBL/GenBank/DDBJ databases">
        <authorList>
            <person name="Macas J."/>
            <person name="Novak P."/>
            <person name="Neumann P."/>
        </authorList>
    </citation>
    <scope>NUCLEOTIDE SEQUENCE</scope>
</reference>
<evidence type="ECO:0000313" key="11">
    <source>
        <dbReference type="Proteomes" id="UP001152484"/>
    </source>
</evidence>
<gene>
    <name evidence="10" type="ORF">CEURO_LOCUS17998</name>
</gene>
<dbReference type="OrthoDB" id="2187159at2759"/>
<evidence type="ECO:0000256" key="9">
    <source>
        <dbReference type="RuleBase" id="RU364004"/>
    </source>
</evidence>
<dbReference type="Gene3D" id="2.40.10.230">
    <property type="entry name" value="Probable tRNA pseudouridine synthase domain"/>
    <property type="match status" value="1"/>
</dbReference>
<comment type="function">
    <text evidence="8">Required for ribosome biogenesis. Part of a complex which catalyzes pseudouridylation of rRNA. This involves the isomerization of uridine such that the ribose is subsequently attached to C5, instead of the normal N1. Pseudouridine ('psi') residues may serve to stabilize the conformation of rRNAs.</text>
</comment>
<evidence type="ECO:0000256" key="8">
    <source>
        <dbReference type="ARBA" id="ARBA00059623"/>
    </source>
</evidence>
<comment type="subunit">
    <text evidence="9">Component of the small nucleolar ribonucleoprotein particles containing H/ACA-type snoRNAs (H/ACA snoRNPs).</text>
</comment>
<evidence type="ECO:0000313" key="10">
    <source>
        <dbReference type="EMBL" id="CAH9108128.1"/>
    </source>
</evidence>
<comment type="subcellular location">
    <subcellularLocation>
        <location evidence="1 9">Nucleus</location>
        <location evidence="1 9">Nucleolus</location>
    </subcellularLocation>
</comment>
<dbReference type="InterPro" id="IPR007504">
    <property type="entry name" value="H/ACA_rnp_Gar1/Naf1"/>
</dbReference>
<dbReference type="GO" id="GO:0000454">
    <property type="term" value="P:snoRNA guided rRNA pseudouridine synthesis"/>
    <property type="evidence" value="ECO:0007669"/>
    <property type="project" value="TreeGrafter"/>
</dbReference>
<dbReference type="InterPro" id="IPR009000">
    <property type="entry name" value="Transl_B-barrel_sf"/>
</dbReference>
<dbReference type="FunFam" id="2.40.10.230:FF:000001">
    <property type="entry name" value="H/ACA ribonucleoprotein complex subunit"/>
    <property type="match status" value="1"/>
</dbReference>
<protein>
    <recommendedName>
        <fullName evidence="9">H/ACA ribonucleoprotein complex subunit</fullName>
    </recommendedName>
</protein>
<dbReference type="PANTHER" id="PTHR23237">
    <property type="entry name" value="NUCLEOLAR PROTEIN FAMILY A MEMBER 1 SNORNP PROTEIN GAR1"/>
    <property type="match status" value="1"/>
</dbReference>
<dbReference type="EMBL" id="CAMAPE010000051">
    <property type="protein sequence ID" value="CAH9108128.1"/>
    <property type="molecule type" value="Genomic_DNA"/>
</dbReference>
<keyword evidence="2 9" id="KW-0690">Ribosome biogenesis</keyword>
<dbReference type="Pfam" id="PF04410">
    <property type="entry name" value="Gar1"/>
    <property type="match status" value="1"/>
</dbReference>
<proteinExistence type="inferred from homology"/>
<dbReference type="Proteomes" id="UP001152484">
    <property type="component" value="Unassembled WGS sequence"/>
</dbReference>
<evidence type="ECO:0000256" key="4">
    <source>
        <dbReference type="ARBA" id="ARBA00022884"/>
    </source>
</evidence>
<organism evidence="10 11">
    <name type="scientific">Cuscuta europaea</name>
    <name type="common">European dodder</name>
    <dbReference type="NCBI Taxonomy" id="41803"/>
    <lineage>
        <taxon>Eukaryota</taxon>
        <taxon>Viridiplantae</taxon>
        <taxon>Streptophyta</taxon>
        <taxon>Embryophyta</taxon>
        <taxon>Tracheophyta</taxon>
        <taxon>Spermatophyta</taxon>
        <taxon>Magnoliopsida</taxon>
        <taxon>eudicotyledons</taxon>
        <taxon>Gunneridae</taxon>
        <taxon>Pentapetalae</taxon>
        <taxon>asterids</taxon>
        <taxon>lamiids</taxon>
        <taxon>Solanales</taxon>
        <taxon>Convolvulaceae</taxon>
        <taxon>Cuscuteae</taxon>
        <taxon>Cuscuta</taxon>
        <taxon>Cuscuta subgen. Cuscuta</taxon>
    </lineage>
</organism>
<evidence type="ECO:0000256" key="7">
    <source>
        <dbReference type="ARBA" id="ARBA00038293"/>
    </source>
</evidence>
<evidence type="ECO:0000256" key="5">
    <source>
        <dbReference type="ARBA" id="ARBA00023242"/>
    </source>
</evidence>
<evidence type="ECO:0000256" key="1">
    <source>
        <dbReference type="ARBA" id="ARBA00004604"/>
    </source>
</evidence>
<keyword evidence="3 9" id="KW-0698">rRNA processing</keyword>
<evidence type="ECO:0000256" key="2">
    <source>
        <dbReference type="ARBA" id="ARBA00022517"/>
    </source>
</evidence>
<comment type="caution">
    <text evidence="10">The sequence shown here is derived from an EMBL/GenBank/DDBJ whole genome shotgun (WGS) entry which is preliminary data.</text>
</comment>
<dbReference type="AlphaFoldDB" id="A0A9P0ZMI0"/>
<sequence>MKIEGPPSDVIQVFAFMHACEGDAVTKLTNEKIMYFNAPIYMQNKTHIGKMDEIFSPISESLISIKMMERIIASSYSSGDKFHIDPVKLLPLARSFHCPKDIHTPPMHMVETVVEEGEEEDVVEAVASVVKVPMWMWTTKGSWWF</sequence>
<dbReference type="SUPFAM" id="SSF50447">
    <property type="entry name" value="Translation proteins"/>
    <property type="match status" value="1"/>
</dbReference>
<keyword evidence="6 9" id="KW-0687">Ribonucleoprotein</keyword>
<dbReference type="InterPro" id="IPR038664">
    <property type="entry name" value="Gar1/Naf1_Cbf5-bd_sf"/>
</dbReference>